<accession>A0A382NTK7</accession>
<reference evidence="1" key="1">
    <citation type="submission" date="2018-05" db="EMBL/GenBank/DDBJ databases">
        <authorList>
            <person name="Lanie J.A."/>
            <person name="Ng W.-L."/>
            <person name="Kazmierczak K.M."/>
            <person name="Andrzejewski T.M."/>
            <person name="Davidsen T.M."/>
            <person name="Wayne K.J."/>
            <person name="Tettelin H."/>
            <person name="Glass J.I."/>
            <person name="Rusch D."/>
            <person name="Podicherti R."/>
            <person name="Tsui H.-C.T."/>
            <person name="Winkler M.E."/>
        </authorList>
    </citation>
    <scope>NUCLEOTIDE SEQUENCE</scope>
</reference>
<dbReference type="EMBL" id="UINC01102247">
    <property type="protein sequence ID" value="SVC63717.1"/>
    <property type="molecule type" value="Genomic_DNA"/>
</dbReference>
<sequence>MPVSKFLTEVRGKSSQGYPRTMNILTRLSQMAVWYAVSNENRLADFSMDFS</sequence>
<organism evidence="1">
    <name type="scientific">marine metagenome</name>
    <dbReference type="NCBI Taxonomy" id="408172"/>
    <lineage>
        <taxon>unclassified sequences</taxon>
        <taxon>metagenomes</taxon>
        <taxon>ecological metagenomes</taxon>
    </lineage>
</organism>
<feature type="non-terminal residue" evidence="1">
    <location>
        <position position="51"/>
    </location>
</feature>
<protein>
    <submittedName>
        <fullName evidence="1">Uncharacterized protein</fullName>
    </submittedName>
</protein>
<proteinExistence type="predicted"/>
<name>A0A382NTK7_9ZZZZ</name>
<gene>
    <name evidence="1" type="ORF">METZ01_LOCUS316571</name>
</gene>
<evidence type="ECO:0000313" key="1">
    <source>
        <dbReference type="EMBL" id="SVC63717.1"/>
    </source>
</evidence>
<dbReference type="AlphaFoldDB" id="A0A382NTK7"/>